<dbReference type="PROSITE" id="PS50887">
    <property type="entry name" value="GGDEF"/>
    <property type="match status" value="1"/>
</dbReference>
<proteinExistence type="predicted"/>
<dbReference type="PANTHER" id="PTHR46663:SF2">
    <property type="entry name" value="GGDEF DOMAIN-CONTAINING PROTEIN"/>
    <property type="match status" value="1"/>
</dbReference>
<keyword evidence="5" id="KW-1185">Reference proteome</keyword>
<evidence type="ECO:0000313" key="5">
    <source>
        <dbReference type="Proteomes" id="UP000008721"/>
    </source>
</evidence>
<dbReference type="GO" id="GO:0003824">
    <property type="term" value="F:catalytic activity"/>
    <property type="evidence" value="ECO:0007669"/>
    <property type="project" value="UniProtKB-ARBA"/>
</dbReference>
<protein>
    <submittedName>
        <fullName evidence="4">Diguanylate cyclase with PAS/PAC sensor</fullName>
    </submittedName>
</protein>
<evidence type="ECO:0000259" key="3">
    <source>
        <dbReference type="PROSITE" id="PS50887"/>
    </source>
</evidence>
<dbReference type="SUPFAM" id="SSF55073">
    <property type="entry name" value="Nucleotide cyclase"/>
    <property type="match status" value="1"/>
</dbReference>
<organism evidence="4 5">
    <name type="scientific">Sulfuricurvum kujiense (strain ATCC BAA-921 / DSM 16994 / JCM 11577 / YK-1)</name>
    <dbReference type="NCBI Taxonomy" id="709032"/>
    <lineage>
        <taxon>Bacteria</taxon>
        <taxon>Pseudomonadati</taxon>
        <taxon>Campylobacterota</taxon>
        <taxon>Epsilonproteobacteria</taxon>
        <taxon>Campylobacterales</taxon>
        <taxon>Sulfurimonadaceae</taxon>
        <taxon>Sulfuricurvum</taxon>
    </lineage>
</organism>
<dbReference type="FunFam" id="3.30.70.270:FF:000001">
    <property type="entry name" value="Diguanylate cyclase domain protein"/>
    <property type="match status" value="1"/>
</dbReference>
<dbReference type="KEGG" id="sku:Sulku_2787"/>
<keyword evidence="4" id="KW-0614">Plasmid</keyword>
<dbReference type="SMART" id="SM00267">
    <property type="entry name" value="GGDEF"/>
    <property type="match status" value="1"/>
</dbReference>
<sequence length="294" mass="33742">MINATTDSILQLDIQGNILMLNDSAAKRLGSTVEQLLGAQLSDQLEECYVARQKVIIEKVFFTGKAAKIEDARDGYFFLIDYYPIFKEENVESVVVFVHDITEQKKSQMEIEHLAFHDFLTQLPNRRLFIDRLEYTLTIMTRSRSCAAVLFMDLDNFKPLNDLYGHAIGDLILQETATRLQEGLRDSDVVSRFGGDEFVILLTNLSNSHDEARTYVLQVAEKIRLKINEVYKFDVQKNNHLEQTEHSCHVSIGISLFCDPKINPEYIIGEADKAMYEAKEQGKNRIVMYDIKSI</sequence>
<dbReference type="Pfam" id="PF00990">
    <property type="entry name" value="GGDEF"/>
    <property type="match status" value="1"/>
</dbReference>
<dbReference type="GO" id="GO:0006355">
    <property type="term" value="P:regulation of DNA-templated transcription"/>
    <property type="evidence" value="ECO:0007669"/>
    <property type="project" value="InterPro"/>
</dbReference>
<dbReference type="InterPro" id="IPR052163">
    <property type="entry name" value="DGC-Regulatory_Protein"/>
</dbReference>
<dbReference type="NCBIfam" id="TIGR00229">
    <property type="entry name" value="sensory_box"/>
    <property type="match status" value="1"/>
</dbReference>
<dbReference type="InterPro" id="IPR035965">
    <property type="entry name" value="PAS-like_dom_sf"/>
</dbReference>
<dbReference type="RefSeq" id="WP_013450043.1">
    <property type="nucleotide sequence ID" value="NC_014756.1"/>
</dbReference>
<accession>E4U419</accession>
<dbReference type="EMBL" id="CP002358">
    <property type="protein sequence ID" value="ADR35435.1"/>
    <property type="molecule type" value="Genomic_DNA"/>
</dbReference>
<geneLocation type="plasmid" evidence="4 5">
    <name>pSULKU03</name>
</geneLocation>
<dbReference type="Proteomes" id="UP000008721">
    <property type="component" value="Plasmid pSULKU03"/>
</dbReference>
<evidence type="ECO:0000259" key="2">
    <source>
        <dbReference type="PROSITE" id="PS50113"/>
    </source>
</evidence>
<dbReference type="CDD" id="cd00130">
    <property type="entry name" value="PAS"/>
    <property type="match status" value="1"/>
</dbReference>
<dbReference type="InterPro" id="IPR000700">
    <property type="entry name" value="PAS-assoc_C"/>
</dbReference>
<feature type="domain" description="GGDEF" evidence="3">
    <location>
        <begin position="145"/>
        <end position="291"/>
    </location>
</feature>
<dbReference type="NCBIfam" id="TIGR00254">
    <property type="entry name" value="GGDEF"/>
    <property type="match status" value="1"/>
</dbReference>
<dbReference type="InterPro" id="IPR000014">
    <property type="entry name" value="PAS"/>
</dbReference>
<dbReference type="SUPFAM" id="SSF55785">
    <property type="entry name" value="PYP-like sensor domain (PAS domain)"/>
    <property type="match status" value="1"/>
</dbReference>
<dbReference type="PROSITE" id="PS50113">
    <property type="entry name" value="PAC"/>
    <property type="match status" value="1"/>
</dbReference>
<evidence type="ECO:0000313" key="4">
    <source>
        <dbReference type="EMBL" id="ADR35435.1"/>
    </source>
</evidence>
<reference evidence="4 5" key="1">
    <citation type="journal article" date="2012" name="Stand. Genomic Sci.">
        <title>Complete genome sequence of the sulfur compounds oxidizing chemolithoautotroph Sulfuricurvum kujiense type strain (YK-1(T)).</title>
        <authorList>
            <person name="Han C."/>
            <person name="Kotsyurbenko O."/>
            <person name="Chertkov O."/>
            <person name="Held B."/>
            <person name="Lapidus A."/>
            <person name="Nolan M."/>
            <person name="Lucas S."/>
            <person name="Hammon N."/>
            <person name="Deshpande S."/>
            <person name="Cheng J.F."/>
            <person name="Tapia R."/>
            <person name="Goodwin L.A."/>
            <person name="Pitluck S."/>
            <person name="Liolios K."/>
            <person name="Pagani I."/>
            <person name="Ivanova N."/>
            <person name="Mavromatis K."/>
            <person name="Mikhailova N."/>
            <person name="Pati A."/>
            <person name="Chen A."/>
            <person name="Palaniappan K."/>
            <person name="Land M."/>
            <person name="Hauser L."/>
            <person name="Chang Y.J."/>
            <person name="Jeffries C.D."/>
            <person name="Brambilla E.M."/>
            <person name="Rohde M."/>
            <person name="Spring S."/>
            <person name="Sikorski J."/>
            <person name="Goker M."/>
            <person name="Woyke T."/>
            <person name="Bristow J."/>
            <person name="Eisen J.A."/>
            <person name="Markowitz V."/>
            <person name="Hugenholtz P."/>
            <person name="Kyrpides N.C."/>
            <person name="Klenk H.P."/>
            <person name="Detter J.C."/>
        </authorList>
    </citation>
    <scope>NUCLEOTIDE SEQUENCE [LARGE SCALE GENOMIC DNA]</scope>
    <source>
        <strain evidence="5">ATCC BAA-921 / DSM 16994 / JCM 11577 / YK-1</strain>
    </source>
</reference>
<dbReference type="Gene3D" id="3.30.70.270">
    <property type="match status" value="1"/>
</dbReference>
<dbReference type="OrthoDB" id="7323245at2"/>
<gene>
    <name evidence="4" type="ordered locus">Sulku_2787</name>
</gene>
<dbReference type="HOGENOM" id="CLU_000445_11_4_7"/>
<dbReference type="AlphaFoldDB" id="E4U419"/>
<dbReference type="PROSITE" id="PS50112">
    <property type="entry name" value="PAS"/>
    <property type="match status" value="1"/>
</dbReference>
<feature type="domain" description="PAC" evidence="2">
    <location>
        <begin position="63"/>
        <end position="113"/>
    </location>
</feature>
<evidence type="ECO:0000259" key="1">
    <source>
        <dbReference type="PROSITE" id="PS50112"/>
    </source>
</evidence>
<feature type="domain" description="PAS" evidence="1">
    <location>
        <begin position="1"/>
        <end position="38"/>
    </location>
</feature>
<dbReference type="Gene3D" id="3.30.450.20">
    <property type="entry name" value="PAS domain"/>
    <property type="match status" value="1"/>
</dbReference>
<name>E4U419_SULKY</name>
<dbReference type="InterPro" id="IPR000160">
    <property type="entry name" value="GGDEF_dom"/>
</dbReference>
<dbReference type="Pfam" id="PF13426">
    <property type="entry name" value="PAS_9"/>
    <property type="match status" value="1"/>
</dbReference>
<dbReference type="InterPro" id="IPR029787">
    <property type="entry name" value="Nucleotide_cyclase"/>
</dbReference>
<dbReference type="CDD" id="cd01949">
    <property type="entry name" value="GGDEF"/>
    <property type="match status" value="1"/>
</dbReference>
<dbReference type="PANTHER" id="PTHR46663">
    <property type="entry name" value="DIGUANYLATE CYCLASE DGCT-RELATED"/>
    <property type="match status" value="1"/>
</dbReference>
<dbReference type="InterPro" id="IPR043128">
    <property type="entry name" value="Rev_trsase/Diguanyl_cyclase"/>
</dbReference>